<reference evidence="18 19" key="1">
    <citation type="journal article" date="2015" name="Stand. Genomic Sci.">
        <title>Complete genome sequence and description of Salinispira pacifica gen. nov., sp. nov., a novel spirochaete isolated form a hypersaline microbial mat.</title>
        <authorList>
            <person name="Ben Hania W."/>
            <person name="Joseph M."/>
            <person name="Schumann P."/>
            <person name="Bunk B."/>
            <person name="Fiebig A."/>
            <person name="Sproer C."/>
            <person name="Klenk H.P."/>
            <person name="Fardeau M.L."/>
            <person name="Spring S."/>
        </authorList>
    </citation>
    <scope>NUCLEOTIDE SEQUENCE [LARGE SCALE GENOMIC DNA]</scope>
    <source>
        <strain evidence="18 19">L21-RPul-D2</strain>
    </source>
</reference>
<feature type="region of interest" description="Disordered" evidence="15">
    <location>
        <begin position="571"/>
        <end position="624"/>
    </location>
</feature>
<protein>
    <recommendedName>
        <fullName evidence="9 10">Lon protease</fullName>
        <ecNumber evidence="9 10">3.4.21.53</ecNumber>
    </recommendedName>
    <alternativeName>
        <fullName evidence="9">ATP-dependent protease La</fullName>
    </alternativeName>
</protein>
<dbReference type="Gene3D" id="2.30.130.40">
    <property type="entry name" value="LON domain-like"/>
    <property type="match status" value="1"/>
</dbReference>
<dbReference type="InterPro" id="IPR027417">
    <property type="entry name" value="P-loop_NTPase"/>
</dbReference>
<dbReference type="CDD" id="cd19500">
    <property type="entry name" value="RecA-like_Lon"/>
    <property type="match status" value="1"/>
</dbReference>
<gene>
    <name evidence="9" type="primary">lon</name>
    <name evidence="18" type="ORF">L21SP2_2505</name>
</gene>
<dbReference type="Pfam" id="PF22667">
    <property type="entry name" value="Lon_lid"/>
    <property type="match status" value="1"/>
</dbReference>
<evidence type="ECO:0000256" key="5">
    <source>
        <dbReference type="ARBA" id="ARBA00022801"/>
    </source>
</evidence>
<dbReference type="SMART" id="SM00464">
    <property type="entry name" value="LON"/>
    <property type="match status" value="1"/>
</dbReference>
<evidence type="ECO:0000256" key="9">
    <source>
        <dbReference type="HAMAP-Rule" id="MF_01973"/>
    </source>
</evidence>
<comment type="induction">
    <text evidence="9">By heat shock.</text>
</comment>
<dbReference type="Pfam" id="PF00004">
    <property type="entry name" value="AAA"/>
    <property type="match status" value="1"/>
</dbReference>
<dbReference type="EC" id="3.4.21.53" evidence="9 10"/>
<feature type="active site" evidence="9 11">
    <location>
        <position position="783"/>
    </location>
</feature>
<evidence type="ECO:0000256" key="6">
    <source>
        <dbReference type="ARBA" id="ARBA00022825"/>
    </source>
</evidence>
<dbReference type="PRINTS" id="PR00830">
    <property type="entry name" value="ENDOLAPTASE"/>
</dbReference>
<evidence type="ECO:0000259" key="17">
    <source>
        <dbReference type="PROSITE" id="PS51787"/>
    </source>
</evidence>
<dbReference type="Gene3D" id="3.30.230.10">
    <property type="match status" value="1"/>
</dbReference>
<dbReference type="eggNOG" id="COG0466">
    <property type="taxonomic scope" value="Bacteria"/>
</dbReference>
<dbReference type="InterPro" id="IPR046336">
    <property type="entry name" value="Lon_prtase_N_sf"/>
</dbReference>
<evidence type="ECO:0000256" key="14">
    <source>
        <dbReference type="RuleBase" id="RU000591"/>
    </source>
</evidence>
<dbReference type="SUPFAM" id="SSF52540">
    <property type="entry name" value="P-loop containing nucleoside triphosphate hydrolases"/>
    <property type="match status" value="1"/>
</dbReference>
<dbReference type="SUPFAM" id="SSF88697">
    <property type="entry name" value="PUA domain-like"/>
    <property type="match status" value="1"/>
</dbReference>
<dbReference type="Pfam" id="PF05362">
    <property type="entry name" value="Lon_C"/>
    <property type="match status" value="1"/>
</dbReference>
<dbReference type="InterPro" id="IPR004815">
    <property type="entry name" value="Lon_bac/euk-typ"/>
</dbReference>
<dbReference type="STRING" id="1307761.L21SP2_2505"/>
<dbReference type="InterPro" id="IPR003959">
    <property type="entry name" value="ATPase_AAA_core"/>
</dbReference>
<evidence type="ECO:0000256" key="2">
    <source>
        <dbReference type="ARBA" id="ARBA00022490"/>
    </source>
</evidence>
<dbReference type="KEGG" id="slr:L21SP2_2505"/>
<evidence type="ECO:0000259" key="16">
    <source>
        <dbReference type="PROSITE" id="PS51786"/>
    </source>
</evidence>
<evidence type="ECO:0000256" key="7">
    <source>
        <dbReference type="ARBA" id="ARBA00022840"/>
    </source>
</evidence>
<feature type="compositionally biased region" description="Acidic residues" evidence="15">
    <location>
        <begin position="603"/>
        <end position="616"/>
    </location>
</feature>
<keyword evidence="6 9" id="KW-0720">Serine protease</keyword>
<comment type="subunit">
    <text evidence="9 10">Homohexamer. Organized in a ring with a central cavity.</text>
</comment>
<dbReference type="GO" id="GO:0016887">
    <property type="term" value="F:ATP hydrolysis activity"/>
    <property type="evidence" value="ECO:0007669"/>
    <property type="project" value="UniProtKB-UniRule"/>
</dbReference>
<dbReference type="InterPro" id="IPR014721">
    <property type="entry name" value="Ribsml_uS5_D2-typ_fold_subgr"/>
</dbReference>
<dbReference type="GO" id="GO:0043565">
    <property type="term" value="F:sequence-specific DNA binding"/>
    <property type="evidence" value="ECO:0007669"/>
    <property type="project" value="UniProtKB-UniRule"/>
</dbReference>
<comment type="catalytic activity">
    <reaction evidence="9 10 13">
        <text>Hydrolysis of proteins in presence of ATP.</text>
        <dbReference type="EC" id="3.4.21.53"/>
    </reaction>
</comment>
<dbReference type="PANTHER" id="PTHR43718">
    <property type="entry name" value="LON PROTEASE"/>
    <property type="match status" value="1"/>
</dbReference>
<dbReference type="GO" id="GO:0004176">
    <property type="term" value="F:ATP-dependent peptidase activity"/>
    <property type="evidence" value="ECO:0007669"/>
    <property type="project" value="UniProtKB-UniRule"/>
</dbReference>
<dbReference type="InterPro" id="IPR003593">
    <property type="entry name" value="AAA+_ATPase"/>
</dbReference>
<dbReference type="GO" id="GO:0004252">
    <property type="term" value="F:serine-type endopeptidase activity"/>
    <property type="evidence" value="ECO:0007669"/>
    <property type="project" value="UniProtKB-UniRule"/>
</dbReference>
<keyword evidence="3 9" id="KW-0645">Protease</keyword>
<dbReference type="InterPro" id="IPR054594">
    <property type="entry name" value="Lon_lid"/>
</dbReference>
<dbReference type="EMBL" id="CP006939">
    <property type="protein sequence ID" value="AHC15857.1"/>
    <property type="molecule type" value="Genomic_DNA"/>
</dbReference>
<feature type="domain" description="Lon proteolytic" evidence="16">
    <location>
        <begin position="649"/>
        <end position="834"/>
    </location>
</feature>
<dbReference type="PATRIC" id="fig|1307761.3.peg.2497"/>
<dbReference type="Gene3D" id="1.20.5.5270">
    <property type="match status" value="1"/>
</dbReference>
<dbReference type="PANTHER" id="PTHR43718:SF2">
    <property type="entry name" value="LON PROTEASE HOMOLOG, MITOCHONDRIAL"/>
    <property type="match status" value="1"/>
</dbReference>
<dbReference type="SMART" id="SM00382">
    <property type="entry name" value="AAA"/>
    <property type="match status" value="1"/>
</dbReference>
<keyword evidence="2 9" id="KW-0963">Cytoplasm</keyword>
<dbReference type="GO" id="GO:0005524">
    <property type="term" value="F:ATP binding"/>
    <property type="evidence" value="ECO:0007669"/>
    <property type="project" value="UniProtKB-UniRule"/>
</dbReference>
<dbReference type="SUPFAM" id="SSF54211">
    <property type="entry name" value="Ribosomal protein S5 domain 2-like"/>
    <property type="match status" value="1"/>
</dbReference>
<organism evidence="18 19">
    <name type="scientific">Salinispira pacifica</name>
    <dbReference type="NCBI Taxonomy" id="1307761"/>
    <lineage>
        <taxon>Bacteria</taxon>
        <taxon>Pseudomonadati</taxon>
        <taxon>Spirochaetota</taxon>
        <taxon>Spirochaetia</taxon>
        <taxon>Spirochaetales</taxon>
        <taxon>Spirochaetaceae</taxon>
        <taxon>Salinispira</taxon>
    </lineage>
</organism>
<evidence type="ECO:0000256" key="15">
    <source>
        <dbReference type="SAM" id="MobiDB-lite"/>
    </source>
</evidence>
<keyword evidence="4 9" id="KW-0547">Nucleotide-binding</keyword>
<keyword evidence="19" id="KW-1185">Reference proteome</keyword>
<dbReference type="InterPro" id="IPR027065">
    <property type="entry name" value="Lon_Prtase"/>
</dbReference>
<dbReference type="Proteomes" id="UP000018680">
    <property type="component" value="Chromosome"/>
</dbReference>
<feature type="binding site" evidence="9 12">
    <location>
        <begin position="360"/>
        <end position="367"/>
    </location>
    <ligand>
        <name>ATP</name>
        <dbReference type="ChEBI" id="CHEBI:30616"/>
    </ligand>
</feature>
<evidence type="ECO:0000313" key="19">
    <source>
        <dbReference type="Proteomes" id="UP000018680"/>
    </source>
</evidence>
<dbReference type="PIRSF" id="PIRSF001174">
    <property type="entry name" value="Lon_proteas"/>
    <property type="match status" value="1"/>
</dbReference>
<comment type="similarity">
    <text evidence="9 10 13 14">Belongs to the peptidase S16 family.</text>
</comment>
<dbReference type="InterPro" id="IPR027543">
    <property type="entry name" value="Lon_bac"/>
</dbReference>
<feature type="active site" evidence="9 11">
    <location>
        <position position="740"/>
    </location>
</feature>
<dbReference type="HAMAP" id="MF_01973">
    <property type="entry name" value="lon_bact"/>
    <property type="match status" value="1"/>
</dbReference>
<dbReference type="InterPro" id="IPR020568">
    <property type="entry name" value="Ribosomal_Su5_D2-typ_SF"/>
</dbReference>
<dbReference type="InterPro" id="IPR015947">
    <property type="entry name" value="PUA-like_sf"/>
</dbReference>
<sequence>MKIFTKPKAGGAVNELPLIAIKDLVLFPHSASPVYIQKSAGLKSVEQAMSGKRQIMLAYFSGDETALKMENLNTVGTVARIVQVMKLPNNSSRILLEGVERGEIQSIHQNDGIFTAKVQSLSLENQLTPDVATRMRALQDNFKTFARDNKKIPRELLQAIGRADNPHNLIDQILSQTGIPYQRKLEFLNQTDTIQRLDDLALELESETEIQSLRKDISKRVKQRMDDNHREFVINEQIKELNKELGKEESDPTGVKELERHFEQADLPEEVQAKVETELKRLKRLQPISPEAGILRGYLEWIADLPWNNFSEDRIDLDEAASILDQDHYNMKEPKDRILDFLAVLQMKQNMKGPILCFVGPPGTGKTSLGKSLARAMGREFVRISLGGVRDEAEIRGHRRTYVGALPGKIIQGLKRAGSSNPVFLLDEIDKLSSDHRGDPSSALLEVLDPEQNKNFVDHYMEVAVDLSKVLFVTTANSLHGIPYPLLDRMEIIQIPGYTSIEKSKIAEGFIIPKQLKEHGLDWADVKFSKEAVKTVIDGYTRESGVRNLEREIAKALRKIARKAVEDGIIPPQEVSDTDIDSGEAEPSETDQADKSDTPQDVSEQDAAEQDGSEPDDAAHPEFKFHVGTRDVKKLLGTRKFDTDILYKDNPAGLVYGMAWTELGGKLLPVEAIILNPEGSGDMTLTGSLGDVMKESARIALSVARKIIEDGVLEVESDIAVKADIHIHVPEGAIPKDGPSAGITLTTALLSIFSGKQLPEFTAMTGEITLTGRILPVGGIKEKVLAAHRNGFKTILLPAKNSKDYEELPPEVKKAVTFHFVEDIHQAISHIFLAE</sequence>
<accession>V5WJ43</accession>
<dbReference type="GO" id="GO:0006515">
    <property type="term" value="P:protein quality control for misfolded or incompletely synthesized proteins"/>
    <property type="evidence" value="ECO:0007669"/>
    <property type="project" value="UniProtKB-UniRule"/>
</dbReference>
<feature type="compositionally biased region" description="Acidic residues" evidence="15">
    <location>
        <begin position="576"/>
        <end position="591"/>
    </location>
</feature>
<proteinExistence type="evidence at transcript level"/>
<dbReference type="GO" id="GO:0005737">
    <property type="term" value="C:cytoplasm"/>
    <property type="evidence" value="ECO:0007669"/>
    <property type="project" value="UniProtKB-SubCell"/>
</dbReference>
<comment type="function">
    <text evidence="9">ATP-dependent serine protease that mediates the selective degradation of mutant and abnormal proteins as well as certain short-lived regulatory proteins. Required for cellular homeostasis and for survival from DNA damage and developmental changes induced by stress. Degrades polypeptides processively to yield small peptide fragments that are 5 to 10 amino acids long. Binds to DNA in a double-stranded, site-specific manner.</text>
</comment>
<dbReference type="HOGENOM" id="CLU_004109_4_3_12"/>
<dbReference type="PROSITE" id="PS01046">
    <property type="entry name" value="LON_SER"/>
    <property type="match status" value="1"/>
</dbReference>
<evidence type="ECO:0000256" key="4">
    <source>
        <dbReference type="ARBA" id="ARBA00022741"/>
    </source>
</evidence>
<dbReference type="InterPro" id="IPR008268">
    <property type="entry name" value="Peptidase_S16_AS"/>
</dbReference>
<dbReference type="NCBIfam" id="TIGR00763">
    <property type="entry name" value="lon"/>
    <property type="match status" value="1"/>
</dbReference>
<dbReference type="OrthoDB" id="9803599at2"/>
<dbReference type="PROSITE" id="PS51786">
    <property type="entry name" value="LON_PROTEOLYTIC"/>
    <property type="match status" value="1"/>
</dbReference>
<dbReference type="FunFam" id="3.40.50.300:FF:000382">
    <property type="entry name" value="Lon protease homolog 2, peroxisomal"/>
    <property type="match status" value="1"/>
</dbReference>
<dbReference type="Pfam" id="PF02190">
    <property type="entry name" value="LON_substr_bdg"/>
    <property type="match status" value="1"/>
</dbReference>
<comment type="subcellular location">
    <subcellularLocation>
        <location evidence="1 9 10">Cytoplasm</location>
    </subcellularLocation>
</comment>
<dbReference type="InterPro" id="IPR003111">
    <property type="entry name" value="Lon_prtase_N"/>
</dbReference>
<dbReference type="RefSeq" id="WP_024268760.1">
    <property type="nucleotide sequence ID" value="NC_023035.1"/>
</dbReference>
<dbReference type="PROSITE" id="PS51787">
    <property type="entry name" value="LON_N"/>
    <property type="match status" value="1"/>
</dbReference>
<evidence type="ECO:0000256" key="13">
    <source>
        <dbReference type="PROSITE-ProRule" id="PRU01122"/>
    </source>
</evidence>
<dbReference type="InterPro" id="IPR008269">
    <property type="entry name" value="Lon_proteolytic"/>
</dbReference>
<dbReference type="Gene3D" id="1.10.8.60">
    <property type="match status" value="1"/>
</dbReference>
<dbReference type="Gene3D" id="3.40.50.300">
    <property type="entry name" value="P-loop containing nucleotide triphosphate hydrolases"/>
    <property type="match status" value="1"/>
</dbReference>
<evidence type="ECO:0000256" key="11">
    <source>
        <dbReference type="PIRSR" id="PIRSR001174-1"/>
    </source>
</evidence>
<feature type="domain" description="Lon N-terminal" evidence="17">
    <location>
        <begin position="16"/>
        <end position="208"/>
    </location>
</feature>
<evidence type="ECO:0000256" key="1">
    <source>
        <dbReference type="ARBA" id="ARBA00004496"/>
    </source>
</evidence>
<dbReference type="Gene3D" id="1.20.58.1480">
    <property type="match status" value="1"/>
</dbReference>
<keyword evidence="7 9" id="KW-0067">ATP-binding</keyword>
<keyword evidence="5 9" id="KW-0378">Hydrolase</keyword>
<evidence type="ECO:0000256" key="12">
    <source>
        <dbReference type="PIRSR" id="PIRSR001174-2"/>
    </source>
</evidence>
<dbReference type="AlphaFoldDB" id="V5WJ43"/>
<evidence type="ECO:0000256" key="10">
    <source>
        <dbReference type="PIRNR" id="PIRNR001174"/>
    </source>
</evidence>
<keyword evidence="8 9" id="KW-0346">Stress response</keyword>
<dbReference type="FunFam" id="1.20.5.5270:FF:000002">
    <property type="entry name" value="Lon protease homolog"/>
    <property type="match status" value="1"/>
</dbReference>
<evidence type="ECO:0000256" key="3">
    <source>
        <dbReference type="ARBA" id="ARBA00022670"/>
    </source>
</evidence>
<evidence type="ECO:0000313" key="18">
    <source>
        <dbReference type="EMBL" id="AHC15857.1"/>
    </source>
</evidence>
<dbReference type="GO" id="GO:0034605">
    <property type="term" value="P:cellular response to heat"/>
    <property type="evidence" value="ECO:0007669"/>
    <property type="project" value="UniProtKB-UniRule"/>
</dbReference>
<evidence type="ECO:0000256" key="8">
    <source>
        <dbReference type="ARBA" id="ARBA00023016"/>
    </source>
</evidence>
<name>V5WJ43_9SPIO</name>